<keyword evidence="3" id="KW-1185">Reference proteome</keyword>
<feature type="transmembrane region" description="Helical" evidence="1">
    <location>
        <begin position="190"/>
        <end position="210"/>
    </location>
</feature>
<dbReference type="Proteomes" id="UP000361836">
    <property type="component" value="Unassembled WGS sequence"/>
</dbReference>
<feature type="transmembrane region" description="Helical" evidence="1">
    <location>
        <begin position="82"/>
        <end position="100"/>
    </location>
</feature>
<feature type="transmembrane region" description="Helical" evidence="1">
    <location>
        <begin position="161"/>
        <end position="183"/>
    </location>
</feature>
<protein>
    <recommendedName>
        <fullName evidence="4">ABC-2 family transporter protein</fullName>
    </recommendedName>
</protein>
<keyword evidence="1" id="KW-0472">Membrane</keyword>
<feature type="transmembrane region" description="Helical" evidence="1">
    <location>
        <begin position="230"/>
        <end position="257"/>
    </location>
</feature>
<evidence type="ECO:0008006" key="4">
    <source>
        <dbReference type="Google" id="ProtNLM"/>
    </source>
</evidence>
<proteinExistence type="predicted"/>
<name>A0A5K1JD17_9ACTN</name>
<gene>
    <name evidence="2" type="ORF">KCJAJFAP_01079</name>
</gene>
<evidence type="ECO:0000256" key="1">
    <source>
        <dbReference type="SAM" id="Phobius"/>
    </source>
</evidence>
<evidence type="ECO:0000313" key="3">
    <source>
        <dbReference type="Proteomes" id="UP000361836"/>
    </source>
</evidence>
<reference evidence="2 3" key="1">
    <citation type="submission" date="2019-10" db="EMBL/GenBank/DDBJ databases">
        <authorList>
            <person name="Wolf R A."/>
        </authorList>
    </citation>
    <scope>NUCLEOTIDE SEQUENCE [LARGE SCALE GENOMIC DNA]</scope>
    <source>
        <strain evidence="2">Collinsella_aerofaciens_MC2</strain>
    </source>
</reference>
<sequence>MQLLRLIRCEARRLLRNPAFFVLLIWGIWIVKDVCNPNMYGTYGTSDLGGVGKQIGFFANILDKTDPAGSAVRTALFMTYEWFFVLVGCIVISCAMDYQSRSSEVTYAKGTGIAKAVVAKWLVLTIATSIAFNLFSGFTLFKSPLGCYVDGRVFLDRYLPVLLLIDAILAALVAQSMAVFYLLRNAPLSIMLVLVGTLLASDEYTLVVFSNHASTQIPWWLSVGPYLRHLGNLCFQGLAINQIILFSVICTVVSLQLGVMGIKARRG</sequence>
<dbReference type="EMBL" id="CABWIE010000036">
    <property type="protein sequence ID" value="VWM02163.1"/>
    <property type="molecule type" value="Genomic_DNA"/>
</dbReference>
<evidence type="ECO:0000313" key="2">
    <source>
        <dbReference type="EMBL" id="VWM02163.1"/>
    </source>
</evidence>
<dbReference type="RefSeq" id="WP_152077149.1">
    <property type="nucleotide sequence ID" value="NZ_CAAKNU010000054.1"/>
</dbReference>
<keyword evidence="1" id="KW-0812">Transmembrane</keyword>
<organism evidence="2 3">
    <name type="scientific">Collinsella aerofaciens</name>
    <dbReference type="NCBI Taxonomy" id="74426"/>
    <lineage>
        <taxon>Bacteria</taxon>
        <taxon>Bacillati</taxon>
        <taxon>Actinomycetota</taxon>
        <taxon>Coriobacteriia</taxon>
        <taxon>Coriobacteriales</taxon>
        <taxon>Coriobacteriaceae</taxon>
        <taxon>Collinsella</taxon>
    </lineage>
</organism>
<accession>A0A5K1JD17</accession>
<feature type="transmembrane region" description="Helical" evidence="1">
    <location>
        <begin position="14"/>
        <end position="31"/>
    </location>
</feature>
<keyword evidence="1" id="KW-1133">Transmembrane helix</keyword>
<feature type="transmembrane region" description="Helical" evidence="1">
    <location>
        <begin position="121"/>
        <end position="141"/>
    </location>
</feature>
<dbReference type="AlphaFoldDB" id="A0A5K1JD17"/>